<evidence type="ECO:0000256" key="7">
    <source>
        <dbReference type="ARBA" id="ARBA00037847"/>
    </source>
</evidence>
<dbReference type="PROSITE" id="PS50866">
    <property type="entry name" value="GOLD"/>
    <property type="match status" value="1"/>
</dbReference>
<dbReference type="EMBL" id="MCFE01000675">
    <property type="protein sequence ID" value="ORX82306.1"/>
    <property type="molecule type" value="Genomic_DNA"/>
</dbReference>
<feature type="domain" description="GOLD" evidence="11">
    <location>
        <begin position="34"/>
        <end position="114"/>
    </location>
</feature>
<reference evidence="12 13" key="1">
    <citation type="submission" date="2016-07" db="EMBL/GenBank/DDBJ databases">
        <title>Pervasive Adenine N6-methylation of Active Genes in Fungi.</title>
        <authorList>
            <consortium name="DOE Joint Genome Institute"/>
            <person name="Mondo S.J."/>
            <person name="Dannebaum R.O."/>
            <person name="Kuo R.C."/>
            <person name="Labutti K."/>
            <person name="Haridas S."/>
            <person name="Kuo A."/>
            <person name="Salamov A."/>
            <person name="Ahrendt S.R."/>
            <person name="Lipzen A."/>
            <person name="Sullivan W."/>
            <person name="Andreopoulos W.B."/>
            <person name="Clum A."/>
            <person name="Lindquist E."/>
            <person name="Daum C."/>
            <person name="Ramamoorthy G.K."/>
            <person name="Gryganskyi A."/>
            <person name="Culley D."/>
            <person name="Magnuson J.K."/>
            <person name="James T.Y."/>
            <person name="O'Malley M.A."/>
            <person name="Stajich J.E."/>
            <person name="Spatafora J.W."/>
            <person name="Visel A."/>
            <person name="Grigoriev I.V."/>
        </authorList>
    </citation>
    <scope>NUCLEOTIDE SEQUENCE [LARGE SCALE GENOMIC DNA]</scope>
    <source>
        <strain evidence="12 13">CBS 931.73</strain>
    </source>
</reference>
<sequence>MHTQANFGVAVLVLFSALLTSVYSYTITVQPHTTECFYEELLPEEKISISYQVAQSDYDINFKVRNPRAQIVYQANNQKENVFNLGENIEMGRYEYCFMNQDSKGKIIMWNVHGNRKLLSGQALSDEGVSPIRDELYTLIESINSIKDQQLYMRSRERTHRNTSESTNSRVKWWSIIQAFLLIIVCAFQIAYLKHFFEVRHKHGI</sequence>
<dbReference type="OrthoDB" id="62956at2759"/>
<feature type="signal peptide" evidence="10">
    <location>
        <begin position="1"/>
        <end position="24"/>
    </location>
</feature>
<evidence type="ECO:0000256" key="5">
    <source>
        <dbReference type="ARBA" id="ARBA00022989"/>
    </source>
</evidence>
<feature type="chain" id="PRO_5013231536" description="GOLD domain-containing protein" evidence="10">
    <location>
        <begin position="25"/>
        <end position="205"/>
    </location>
</feature>
<evidence type="ECO:0000256" key="3">
    <source>
        <dbReference type="ARBA" id="ARBA00022692"/>
    </source>
</evidence>
<keyword evidence="13" id="KW-1185">Reference proteome</keyword>
<dbReference type="InterPro" id="IPR015720">
    <property type="entry name" value="Emp24-like"/>
</dbReference>
<organism evidence="12 13">
    <name type="scientific">Basidiobolus meristosporus CBS 931.73</name>
    <dbReference type="NCBI Taxonomy" id="1314790"/>
    <lineage>
        <taxon>Eukaryota</taxon>
        <taxon>Fungi</taxon>
        <taxon>Fungi incertae sedis</taxon>
        <taxon>Zoopagomycota</taxon>
        <taxon>Entomophthoromycotina</taxon>
        <taxon>Basidiobolomycetes</taxon>
        <taxon>Basidiobolales</taxon>
        <taxon>Basidiobolaceae</taxon>
        <taxon>Basidiobolus</taxon>
    </lineage>
</organism>
<dbReference type="SMART" id="SM01190">
    <property type="entry name" value="EMP24_GP25L"/>
    <property type="match status" value="1"/>
</dbReference>
<evidence type="ECO:0000256" key="10">
    <source>
        <dbReference type="SAM" id="SignalP"/>
    </source>
</evidence>
<evidence type="ECO:0000313" key="12">
    <source>
        <dbReference type="EMBL" id="ORX82306.1"/>
    </source>
</evidence>
<gene>
    <name evidence="12" type="ORF">K493DRAFT_292386</name>
</gene>
<dbReference type="STRING" id="1314790.A0A1Y1XA49"/>
<comment type="subcellular location">
    <subcellularLocation>
        <location evidence="7">Endomembrane system</location>
        <topology evidence="7">Single-pass membrane protein</topology>
    </subcellularLocation>
    <subcellularLocation>
        <location evidence="1 8">Membrane</location>
        <topology evidence="1 8">Single-pass type I membrane protein</topology>
    </subcellularLocation>
</comment>
<comment type="caution">
    <text evidence="12">The sequence shown here is derived from an EMBL/GenBank/DDBJ whole genome shotgun (WGS) entry which is preliminary data.</text>
</comment>
<dbReference type="GO" id="GO:0012505">
    <property type="term" value="C:endomembrane system"/>
    <property type="evidence" value="ECO:0007669"/>
    <property type="project" value="UniProtKB-SubCell"/>
</dbReference>
<dbReference type="SUPFAM" id="SSF101576">
    <property type="entry name" value="Supernatant protein factor (SPF), C-terminal domain"/>
    <property type="match status" value="1"/>
</dbReference>
<dbReference type="InterPro" id="IPR036598">
    <property type="entry name" value="GOLD_dom_sf"/>
</dbReference>
<dbReference type="InterPro" id="IPR009038">
    <property type="entry name" value="GOLD_dom"/>
</dbReference>
<dbReference type="Pfam" id="PF01105">
    <property type="entry name" value="EMP24_GP25L"/>
    <property type="match status" value="1"/>
</dbReference>
<evidence type="ECO:0000256" key="1">
    <source>
        <dbReference type="ARBA" id="ARBA00004479"/>
    </source>
</evidence>
<evidence type="ECO:0000259" key="11">
    <source>
        <dbReference type="PROSITE" id="PS50866"/>
    </source>
</evidence>
<protein>
    <recommendedName>
        <fullName evidence="11">GOLD domain-containing protein</fullName>
    </recommendedName>
</protein>
<accession>A0A1Y1XA49</accession>
<keyword evidence="3 8" id="KW-0812">Transmembrane</keyword>
<evidence type="ECO:0000256" key="9">
    <source>
        <dbReference type="SAM" id="Phobius"/>
    </source>
</evidence>
<keyword evidence="6 9" id="KW-0472">Membrane</keyword>
<evidence type="ECO:0000313" key="13">
    <source>
        <dbReference type="Proteomes" id="UP000193498"/>
    </source>
</evidence>
<dbReference type="InParanoid" id="A0A1Y1XA49"/>
<dbReference type="GO" id="GO:0016020">
    <property type="term" value="C:membrane"/>
    <property type="evidence" value="ECO:0007669"/>
    <property type="project" value="UniProtKB-SubCell"/>
</dbReference>
<dbReference type="PANTHER" id="PTHR22811">
    <property type="entry name" value="TRANSMEMBRANE EMP24 DOMAIN-CONTAINING PROTEIN"/>
    <property type="match status" value="1"/>
</dbReference>
<proteinExistence type="inferred from homology"/>
<evidence type="ECO:0000256" key="4">
    <source>
        <dbReference type="ARBA" id="ARBA00022729"/>
    </source>
</evidence>
<dbReference type="Proteomes" id="UP000193498">
    <property type="component" value="Unassembled WGS sequence"/>
</dbReference>
<keyword evidence="4 10" id="KW-0732">Signal</keyword>
<evidence type="ECO:0000256" key="2">
    <source>
        <dbReference type="ARBA" id="ARBA00007104"/>
    </source>
</evidence>
<evidence type="ECO:0000256" key="6">
    <source>
        <dbReference type="ARBA" id="ARBA00023136"/>
    </source>
</evidence>
<dbReference type="AlphaFoldDB" id="A0A1Y1XA49"/>
<name>A0A1Y1XA49_9FUNG</name>
<feature type="transmembrane region" description="Helical" evidence="9">
    <location>
        <begin position="173"/>
        <end position="193"/>
    </location>
</feature>
<evidence type="ECO:0000256" key="8">
    <source>
        <dbReference type="RuleBase" id="RU003827"/>
    </source>
</evidence>
<comment type="similarity">
    <text evidence="2 8">Belongs to the EMP24/GP25L family.</text>
</comment>
<keyword evidence="5 9" id="KW-1133">Transmembrane helix</keyword>